<dbReference type="Gene3D" id="3.30.365.10">
    <property type="entry name" value="Aldehyde oxidase/xanthine dehydrogenase, molybdopterin binding domain"/>
    <property type="match status" value="4"/>
</dbReference>
<gene>
    <name evidence="2" type="ORF">GCM10009304_27540</name>
</gene>
<evidence type="ECO:0000313" key="2">
    <source>
        <dbReference type="EMBL" id="GGK00234.1"/>
    </source>
</evidence>
<dbReference type="SUPFAM" id="SSF54665">
    <property type="entry name" value="CO dehydrogenase molybdoprotein N-domain-like"/>
    <property type="match status" value="1"/>
</dbReference>
<dbReference type="Pfam" id="PF20256">
    <property type="entry name" value="MoCoBD_2"/>
    <property type="match status" value="1"/>
</dbReference>
<dbReference type="EMBL" id="BMPO01000006">
    <property type="protein sequence ID" value="GGK00234.1"/>
    <property type="molecule type" value="Genomic_DNA"/>
</dbReference>
<name>A0A917UZB6_9PSED</name>
<protein>
    <submittedName>
        <fullName evidence="2">Aldehyde oxidase</fullName>
    </submittedName>
</protein>
<dbReference type="InterPro" id="IPR000674">
    <property type="entry name" value="Ald_Oxase/Xan_DH_a/b"/>
</dbReference>
<dbReference type="Pfam" id="PF01315">
    <property type="entry name" value="Ald_Xan_dh_C"/>
    <property type="match status" value="1"/>
</dbReference>
<dbReference type="RefSeq" id="WP_188983824.1">
    <property type="nucleotide sequence ID" value="NZ_BMPO01000006.1"/>
</dbReference>
<dbReference type="InterPro" id="IPR037165">
    <property type="entry name" value="AldOxase/xan_DH_Mopterin-bd_sf"/>
</dbReference>
<dbReference type="Pfam" id="PF02738">
    <property type="entry name" value="MoCoBD_1"/>
    <property type="match status" value="1"/>
</dbReference>
<dbReference type="InterPro" id="IPR016208">
    <property type="entry name" value="Ald_Oxase/xanthine_DH-like"/>
</dbReference>
<dbReference type="SMART" id="SM01008">
    <property type="entry name" value="Ald_Xan_dh_C"/>
    <property type="match status" value="1"/>
</dbReference>
<dbReference type="InterPro" id="IPR008274">
    <property type="entry name" value="AldOxase/xan_DH_MoCoBD1"/>
</dbReference>
<evidence type="ECO:0000313" key="3">
    <source>
        <dbReference type="Proteomes" id="UP000635983"/>
    </source>
</evidence>
<dbReference type="Proteomes" id="UP000635983">
    <property type="component" value="Unassembled WGS sequence"/>
</dbReference>
<proteinExistence type="predicted"/>
<dbReference type="InterPro" id="IPR046867">
    <property type="entry name" value="AldOxase/xan_DH_MoCoBD2"/>
</dbReference>
<dbReference type="PANTHER" id="PTHR11908">
    <property type="entry name" value="XANTHINE DEHYDROGENASE"/>
    <property type="match status" value="1"/>
</dbReference>
<dbReference type="GO" id="GO:0016491">
    <property type="term" value="F:oxidoreductase activity"/>
    <property type="evidence" value="ECO:0007669"/>
    <property type="project" value="InterPro"/>
</dbReference>
<dbReference type="InterPro" id="IPR036856">
    <property type="entry name" value="Ald_Oxase/Xan_DH_a/b_sf"/>
</dbReference>
<comment type="caution">
    <text evidence="2">The sequence shown here is derived from an EMBL/GenBank/DDBJ whole genome shotgun (WGS) entry which is preliminary data.</text>
</comment>
<dbReference type="AlphaFoldDB" id="A0A917UZB6"/>
<keyword evidence="3" id="KW-1185">Reference proteome</keyword>
<feature type="domain" description="Aldehyde oxidase/xanthine dehydrogenase a/b hammerhead" evidence="1">
    <location>
        <begin position="22"/>
        <end position="136"/>
    </location>
</feature>
<organism evidence="2 3">
    <name type="scientific">Pseudomonas matsuisoli</name>
    <dbReference type="NCBI Taxonomy" id="1515666"/>
    <lineage>
        <taxon>Bacteria</taxon>
        <taxon>Pseudomonadati</taxon>
        <taxon>Pseudomonadota</taxon>
        <taxon>Gammaproteobacteria</taxon>
        <taxon>Pseudomonadales</taxon>
        <taxon>Pseudomonadaceae</taxon>
        <taxon>Pseudomonas</taxon>
    </lineage>
</organism>
<dbReference type="GO" id="GO:0005506">
    <property type="term" value="F:iron ion binding"/>
    <property type="evidence" value="ECO:0007669"/>
    <property type="project" value="InterPro"/>
</dbReference>
<dbReference type="PANTHER" id="PTHR11908:SF153">
    <property type="entry name" value="DEHYDROGENASE"/>
    <property type="match status" value="1"/>
</dbReference>
<accession>A0A917UZB6</accession>
<dbReference type="SUPFAM" id="SSF56003">
    <property type="entry name" value="Molybdenum cofactor-binding domain"/>
    <property type="match status" value="1"/>
</dbReference>
<sequence>MTAMQSPVGKPLDRVDGPKKVTGQAQYAGEFDAPGLLYGSAVSSAIARGRILTLHTEAAENVPGVRLVLTHLNRPKMAGENDAYEDMDAADGAPFRPLYNDRVLYSGQPIALVVAEDLEIARHAVSLIEVEYDVESHETDLYAQLDRAHDAPAELPEARGNVDAALAKSDQTIDVEYRVPVEHHNPMEPHASTVMYFPDGSLLIYDKTQGTQNSQAYIEQIFGLEGQVRVRAPFVGGAFGSGLRPQYQLVLAVMASLTLKAPVRVTLTRQQMFTFGYRPRMSQRLRMGASADGKLQAIEHSVIGQTSRFEDFTEHVAEWSGMLYHCDNVALKYSLVPLDVYTPLDMRAPGATEGVYALESAMDELACAVGMDPVEFRLANYTDFNANEGKPYSSKELRACYAQGAARFDWNKRSAEPRSMREGHELIGMGMATGVWEAMQMPASAKAALCSDGTLRVSSATTDIGTGTYTVMTQIAAAAFGLPVERVEFRLGDSSFPKAPLQGGSFTVSSVGSAVQKACDALKEKIWEAARQLADSPLAQGAVDDLRFVDGRLQLGDSPEHGMALEDIVATCGPIEAEVDGKPGEAREKYATATHSAVFAEVRVDEALGTLRVVRIVSAVAAGRVVNPKTAGSQIQGGVIWGIGQALQEETLIDHKLGRYMNHNLAEYHIPVHADSPELDVIFVEEHDEIVNALGSKGVGEIGIVGVAAAIGNAVYHATGKRVRELPITLDKVL</sequence>
<reference evidence="2" key="1">
    <citation type="journal article" date="2014" name="Int. J. Syst. Evol. Microbiol.">
        <title>Complete genome sequence of Corynebacterium casei LMG S-19264T (=DSM 44701T), isolated from a smear-ripened cheese.</title>
        <authorList>
            <consortium name="US DOE Joint Genome Institute (JGI-PGF)"/>
            <person name="Walter F."/>
            <person name="Albersmeier A."/>
            <person name="Kalinowski J."/>
            <person name="Ruckert C."/>
        </authorList>
    </citation>
    <scope>NUCLEOTIDE SEQUENCE</scope>
    <source>
        <strain evidence="2">JCM 30078</strain>
    </source>
</reference>
<evidence type="ECO:0000259" key="1">
    <source>
        <dbReference type="SMART" id="SM01008"/>
    </source>
</evidence>
<reference evidence="2" key="2">
    <citation type="submission" date="2020-09" db="EMBL/GenBank/DDBJ databases">
        <authorList>
            <person name="Sun Q."/>
            <person name="Ohkuma M."/>
        </authorList>
    </citation>
    <scope>NUCLEOTIDE SEQUENCE</scope>
    <source>
        <strain evidence="2">JCM 30078</strain>
    </source>
</reference>
<dbReference type="Gene3D" id="3.90.1170.50">
    <property type="entry name" value="Aldehyde oxidase/xanthine dehydrogenase, a/b hammerhead"/>
    <property type="match status" value="1"/>
</dbReference>